<sequence>MNLLVELANIIRAFNESEIDYALCGGLALAVYAKPRATLDIDIMVQPDFLDEIKKKVEALGFVIHAIPMKFKEGAIQIHRMTKFDDELGAHLSLDLLIVTPETRLSWDSRITVEWEGGALKVVSPKGLIELKLLRRSGQDEDDIKYLTGLINED</sequence>
<accession>W6MEF5</accession>
<evidence type="ECO:0000313" key="2">
    <source>
        <dbReference type="Proteomes" id="UP000035760"/>
    </source>
</evidence>
<dbReference type="OrthoDB" id="6364916at2"/>
<dbReference type="AlphaFoldDB" id="W6MEF5"/>
<name>W6MEF5_9GAMM</name>
<reference evidence="1" key="1">
    <citation type="submission" date="2013-07" db="EMBL/GenBank/DDBJ databases">
        <authorList>
            <person name="McIlroy S."/>
        </authorList>
    </citation>
    <scope>NUCLEOTIDE SEQUENCE [LARGE SCALE GENOMIC DNA]</scope>
    <source>
        <strain evidence="1">Run_A_D11</strain>
    </source>
</reference>
<keyword evidence="2" id="KW-1185">Reference proteome</keyword>
<dbReference type="RefSeq" id="WP_048676765.1">
    <property type="nucleotide sequence ID" value="NZ_CBTJ020000111.1"/>
</dbReference>
<dbReference type="SUPFAM" id="SSF81301">
    <property type="entry name" value="Nucleotidyltransferase"/>
    <property type="match status" value="1"/>
</dbReference>
<dbReference type="EMBL" id="CBTJ020000111">
    <property type="protein sequence ID" value="CDI04523.1"/>
    <property type="molecule type" value="Genomic_DNA"/>
</dbReference>
<dbReference type="STRING" id="1400863.BN873_980124"/>
<evidence type="ECO:0000313" key="1">
    <source>
        <dbReference type="EMBL" id="CDI04523.1"/>
    </source>
</evidence>
<organism evidence="1 2">
    <name type="scientific">Candidatus Competibacter denitrificans Run_A_D11</name>
    <dbReference type="NCBI Taxonomy" id="1400863"/>
    <lineage>
        <taxon>Bacteria</taxon>
        <taxon>Pseudomonadati</taxon>
        <taxon>Pseudomonadota</taxon>
        <taxon>Gammaproteobacteria</taxon>
        <taxon>Candidatus Competibacteraceae</taxon>
        <taxon>Candidatus Competibacter</taxon>
    </lineage>
</organism>
<proteinExistence type="predicted"/>
<dbReference type="Proteomes" id="UP000035760">
    <property type="component" value="Unassembled WGS sequence"/>
</dbReference>
<dbReference type="InterPro" id="IPR043519">
    <property type="entry name" value="NT_sf"/>
</dbReference>
<dbReference type="Gene3D" id="3.30.460.40">
    <property type="match status" value="1"/>
</dbReference>
<gene>
    <name evidence="1" type="ORF">BN873_980124</name>
</gene>
<reference evidence="1" key="2">
    <citation type="submission" date="2014-03" db="EMBL/GenBank/DDBJ databases">
        <title>Candidatus Competibacter-lineage genomes retrieved from metagenomes reveal functional metabolic diversity.</title>
        <authorList>
            <person name="McIlroy S.J."/>
            <person name="Albertsen M."/>
            <person name="Andresen E.K."/>
            <person name="Saunders A.M."/>
            <person name="Kristiansen R."/>
            <person name="Stokholm-Bjerregaard M."/>
            <person name="Nielsen K.L."/>
            <person name="Nielsen P.H."/>
        </authorList>
    </citation>
    <scope>NUCLEOTIDE SEQUENCE</scope>
    <source>
        <strain evidence="1">Run_A_D11</strain>
    </source>
</reference>
<protein>
    <submittedName>
        <fullName evidence="1">Uncharacterized protein</fullName>
    </submittedName>
</protein>
<comment type="caution">
    <text evidence="1">The sequence shown here is derived from an EMBL/GenBank/DDBJ whole genome shotgun (WGS) entry which is preliminary data.</text>
</comment>